<protein>
    <submittedName>
        <fullName evidence="1">Uncharacterized protein</fullName>
    </submittedName>
</protein>
<reference evidence="2" key="1">
    <citation type="journal article" date="2019" name="Int. J. Syst. Evol. Microbiol.">
        <title>The Global Catalogue of Microorganisms (GCM) 10K type strain sequencing project: providing services to taxonomists for standard genome sequencing and annotation.</title>
        <authorList>
            <consortium name="The Broad Institute Genomics Platform"/>
            <consortium name="The Broad Institute Genome Sequencing Center for Infectious Disease"/>
            <person name="Wu L."/>
            <person name="Ma J."/>
        </authorList>
    </citation>
    <scope>NUCLEOTIDE SEQUENCE [LARGE SCALE GENOMIC DNA]</scope>
    <source>
        <strain evidence="2">CCUG 49560</strain>
    </source>
</reference>
<accession>A0ABV9EMZ6</accession>
<evidence type="ECO:0000313" key="1">
    <source>
        <dbReference type="EMBL" id="MFC4590498.1"/>
    </source>
</evidence>
<gene>
    <name evidence="1" type="ORF">ACFO8L_30690</name>
</gene>
<proteinExistence type="predicted"/>
<comment type="caution">
    <text evidence="1">The sequence shown here is derived from an EMBL/GenBank/DDBJ whole genome shotgun (WGS) entry which is preliminary data.</text>
</comment>
<name>A0ABV9EMZ6_9ACTN</name>
<dbReference type="EMBL" id="JBHSFN010000023">
    <property type="protein sequence ID" value="MFC4590498.1"/>
    <property type="molecule type" value="Genomic_DNA"/>
</dbReference>
<evidence type="ECO:0000313" key="2">
    <source>
        <dbReference type="Proteomes" id="UP001595891"/>
    </source>
</evidence>
<dbReference type="RefSeq" id="WP_380707966.1">
    <property type="nucleotide sequence ID" value="NZ_JBHSFN010000023.1"/>
</dbReference>
<keyword evidence="2" id="KW-1185">Reference proteome</keyword>
<sequence>MLRTEAVLDALARRGPVGAPADPAVSLLRALTDDVDQWLSSVSITPST</sequence>
<organism evidence="1 2">
    <name type="scientific">Sphaerisporangium corydalis</name>
    <dbReference type="NCBI Taxonomy" id="1441875"/>
    <lineage>
        <taxon>Bacteria</taxon>
        <taxon>Bacillati</taxon>
        <taxon>Actinomycetota</taxon>
        <taxon>Actinomycetes</taxon>
        <taxon>Streptosporangiales</taxon>
        <taxon>Streptosporangiaceae</taxon>
        <taxon>Sphaerisporangium</taxon>
    </lineage>
</organism>
<dbReference type="Proteomes" id="UP001595891">
    <property type="component" value="Unassembled WGS sequence"/>
</dbReference>